<gene>
    <name evidence="3" type="ORF">ACFOFO_19725</name>
</gene>
<dbReference type="SUPFAM" id="SSF53067">
    <property type="entry name" value="Actin-like ATPase domain"/>
    <property type="match status" value="2"/>
</dbReference>
<dbReference type="InterPro" id="IPR049067">
    <property type="entry name" value="MreB-like_C"/>
</dbReference>
<evidence type="ECO:0000259" key="1">
    <source>
        <dbReference type="Pfam" id="PF17989"/>
    </source>
</evidence>
<evidence type="ECO:0000259" key="2">
    <source>
        <dbReference type="Pfam" id="PF21522"/>
    </source>
</evidence>
<dbReference type="Gene3D" id="3.30.420.40">
    <property type="match status" value="2"/>
</dbReference>
<comment type="caution">
    <text evidence="3">The sequence shown here is derived from an EMBL/GenBank/DDBJ whole genome shotgun (WGS) entry which is preliminary data.</text>
</comment>
<protein>
    <submittedName>
        <fullName evidence="3">PRTRC system protein D</fullName>
    </submittedName>
</protein>
<accession>A0ABV7F4Z3</accession>
<name>A0ABV7F4Z3_9BURK</name>
<sequence length="344" mass="37305">MTTTRAIDVGHGNTKFTTADGEFEFGCKVFPSIAPQPRNSLGMTGGVLSAGEFIEVEIDGASYVVGRDSETAESSSTMRLMDAEYSLSNIYMALVRGALYYMKTPKIDMLVLGLPLTTFESHREKLRERMVGGHTIPNPHLKANPGAPAKMSVQVANVRILPQPVGAFFNYSVPRRLYNQMSAQKNLILDVGHGTFDWFLAKGNSPIPGRSDGYNGGVSKIVTSVADAMGQGKKNNMGVLERIDLALRTGQKVHISGEEIDINGRYGKVAENAIRESLAAMLKSVGNMDDVDNIILTGGGATLFKKETEKAIPNRKIILDDDPIFSNVRGFQMVGEQWAANLAS</sequence>
<feature type="domain" description="Actin-like protein N-terminal" evidence="1">
    <location>
        <begin position="6"/>
        <end position="166"/>
    </location>
</feature>
<dbReference type="RefSeq" id="WP_390332519.1">
    <property type="nucleotide sequence ID" value="NZ_JBHRTP010000071.1"/>
</dbReference>
<reference evidence="4" key="1">
    <citation type="journal article" date="2019" name="Int. J. Syst. Evol. Microbiol.">
        <title>The Global Catalogue of Microorganisms (GCM) 10K type strain sequencing project: providing services to taxonomists for standard genome sequencing and annotation.</title>
        <authorList>
            <consortium name="The Broad Institute Genomics Platform"/>
            <consortium name="The Broad Institute Genome Sequencing Center for Infectious Disease"/>
            <person name="Wu L."/>
            <person name="Ma J."/>
        </authorList>
    </citation>
    <scope>NUCLEOTIDE SEQUENCE [LARGE SCALE GENOMIC DNA]</scope>
    <source>
        <strain evidence="4">KCTC 42986</strain>
    </source>
</reference>
<feature type="domain" description="Actin homologue MreB-like C-terminal" evidence="2">
    <location>
        <begin position="188"/>
        <end position="307"/>
    </location>
</feature>
<proteinExistence type="predicted"/>
<dbReference type="Pfam" id="PF17989">
    <property type="entry name" value="ALP_N"/>
    <property type="match status" value="1"/>
</dbReference>
<dbReference type="Proteomes" id="UP001595530">
    <property type="component" value="Unassembled WGS sequence"/>
</dbReference>
<dbReference type="NCBIfam" id="TIGR03739">
    <property type="entry name" value="PRTRC_D"/>
    <property type="match status" value="1"/>
</dbReference>
<dbReference type="InterPro" id="IPR043129">
    <property type="entry name" value="ATPase_NBD"/>
</dbReference>
<evidence type="ECO:0000313" key="4">
    <source>
        <dbReference type="Proteomes" id="UP001595530"/>
    </source>
</evidence>
<organism evidence="3 4">
    <name type="scientific">Undibacterium arcticum</name>
    <dbReference type="NCBI Taxonomy" id="1762892"/>
    <lineage>
        <taxon>Bacteria</taxon>
        <taxon>Pseudomonadati</taxon>
        <taxon>Pseudomonadota</taxon>
        <taxon>Betaproteobacteria</taxon>
        <taxon>Burkholderiales</taxon>
        <taxon>Oxalobacteraceae</taxon>
        <taxon>Undibacterium</taxon>
    </lineage>
</organism>
<keyword evidence="4" id="KW-1185">Reference proteome</keyword>
<evidence type="ECO:0000313" key="3">
    <source>
        <dbReference type="EMBL" id="MFC3110163.1"/>
    </source>
</evidence>
<dbReference type="InterPro" id="IPR040607">
    <property type="entry name" value="ALP_N"/>
</dbReference>
<dbReference type="EMBL" id="JBHRTP010000071">
    <property type="protein sequence ID" value="MFC3110163.1"/>
    <property type="molecule type" value="Genomic_DNA"/>
</dbReference>
<dbReference type="Pfam" id="PF21522">
    <property type="entry name" value="MreB-like_C"/>
    <property type="match status" value="1"/>
</dbReference>
<dbReference type="InterPro" id="IPR022389">
    <property type="entry name" value="PRTRC_protein-D"/>
</dbReference>